<evidence type="ECO:0000256" key="3">
    <source>
        <dbReference type="ARBA" id="ARBA00022679"/>
    </source>
</evidence>
<evidence type="ECO:0000256" key="1">
    <source>
        <dbReference type="ARBA" id="ARBA00005656"/>
    </source>
</evidence>
<dbReference type="InterPro" id="IPR050500">
    <property type="entry name" value="Phos_Acetyltrans/Butyryltrans"/>
</dbReference>
<name>A0A5B9PA07_9BACT</name>
<reference evidence="6 7" key="1">
    <citation type="submission" date="2019-08" db="EMBL/GenBank/DDBJ databases">
        <title>Deep-cultivation of Planctomycetes and their phenomic and genomic characterization uncovers novel biology.</title>
        <authorList>
            <person name="Wiegand S."/>
            <person name="Jogler M."/>
            <person name="Boedeker C."/>
            <person name="Pinto D."/>
            <person name="Vollmers J."/>
            <person name="Rivas-Marin E."/>
            <person name="Kohn T."/>
            <person name="Peeters S.H."/>
            <person name="Heuer A."/>
            <person name="Rast P."/>
            <person name="Oberbeckmann S."/>
            <person name="Bunk B."/>
            <person name="Jeske O."/>
            <person name="Meyerdierks A."/>
            <person name="Storesund J.E."/>
            <person name="Kallscheuer N."/>
            <person name="Luecker S."/>
            <person name="Lage O.M."/>
            <person name="Pohl T."/>
            <person name="Merkel B.J."/>
            <person name="Hornburger P."/>
            <person name="Mueller R.-W."/>
            <person name="Bruemmer F."/>
            <person name="Labrenz M."/>
            <person name="Spormann A.M."/>
            <person name="Op den Camp H."/>
            <person name="Overmann J."/>
            <person name="Amann R."/>
            <person name="Jetten M.S.M."/>
            <person name="Mascher T."/>
            <person name="Medema M.H."/>
            <person name="Devos D.P."/>
            <person name="Kaster A.-K."/>
            <person name="Ovreas L."/>
            <person name="Rohde M."/>
            <person name="Galperin M.Y."/>
            <person name="Jogler C."/>
        </authorList>
    </citation>
    <scope>NUCLEOTIDE SEQUENCE [LARGE SCALE GENOMIC DNA]</scope>
    <source>
        <strain evidence="6 7">FC18</strain>
    </source>
</reference>
<sequence length="315" mass="33153">MNALEKLRAQARSRPRRIIFPETGDPRVIEAANQFQSSGFGKSVVLEPPVGSGLHPDVQVVDLNHDDLRQRCIDQLVANRKHKGVDPQQAAELISNRLLLATLLVKIGFADGCVSGSVATTADVIRAGLYGVGTAPESKLVSSFFLMQLADRAVTYADCGVVPDPTAEQLAEIAIASAASHETLTGETPRVAMLSFSTKGSAAHPRVDKVLTALRIAKELNPDLLIDGELQFDAAFVPDVAARKAPDSPVAGNANVFVFPDLDAGNIAYKITQRIGGATALGPVIQGLARPCMDLSRGCSPGDIVDVAVIASVMG</sequence>
<feature type="domain" description="Phosphate acetyl/butaryl transferase" evidence="5">
    <location>
        <begin position="4"/>
        <end position="311"/>
    </location>
</feature>
<dbReference type="NCBIfam" id="TIGR00651">
    <property type="entry name" value="pta"/>
    <property type="match status" value="1"/>
</dbReference>
<keyword evidence="4" id="KW-0012">Acyltransferase</keyword>
<dbReference type="Gene3D" id="3.40.50.10750">
    <property type="entry name" value="Isocitrate/Isopropylmalate dehydrogenase-like"/>
    <property type="match status" value="1"/>
</dbReference>
<comment type="similarity">
    <text evidence="1">Belongs to the phosphate acetyltransferase and butyryltransferase family.</text>
</comment>
<organism evidence="6 7">
    <name type="scientific">Mariniblastus fucicola</name>
    <dbReference type="NCBI Taxonomy" id="980251"/>
    <lineage>
        <taxon>Bacteria</taxon>
        <taxon>Pseudomonadati</taxon>
        <taxon>Planctomycetota</taxon>
        <taxon>Planctomycetia</taxon>
        <taxon>Pirellulales</taxon>
        <taxon>Pirellulaceae</taxon>
        <taxon>Mariniblastus</taxon>
    </lineage>
</organism>
<dbReference type="STRING" id="980251.GCA_001642875_03920"/>
<dbReference type="PANTHER" id="PTHR43356:SF1">
    <property type="entry name" value="PHOSPHATE ACETYLTRANSFERASE EUTD"/>
    <property type="match status" value="1"/>
</dbReference>
<dbReference type="InterPro" id="IPR004614">
    <property type="entry name" value="P_AcTrfase"/>
</dbReference>
<dbReference type="SUPFAM" id="SSF53659">
    <property type="entry name" value="Isocitrate/Isopropylmalate dehydrogenase-like"/>
    <property type="match status" value="1"/>
</dbReference>
<dbReference type="OrthoDB" id="9805787at2"/>
<evidence type="ECO:0000313" key="7">
    <source>
        <dbReference type="Proteomes" id="UP000322214"/>
    </source>
</evidence>
<gene>
    <name evidence="6" type="primary">eutD</name>
    <name evidence="6" type="ORF">MFFC18_30390</name>
</gene>
<dbReference type="RefSeq" id="WP_075085938.1">
    <property type="nucleotide sequence ID" value="NZ_CP042912.1"/>
</dbReference>
<dbReference type="Proteomes" id="UP000322214">
    <property type="component" value="Chromosome"/>
</dbReference>
<dbReference type="PANTHER" id="PTHR43356">
    <property type="entry name" value="PHOSPHATE ACETYLTRANSFERASE"/>
    <property type="match status" value="1"/>
</dbReference>
<dbReference type="InterPro" id="IPR002505">
    <property type="entry name" value="PTA_PTB"/>
</dbReference>
<dbReference type="InterPro" id="IPR012147">
    <property type="entry name" value="P_Ac_Bu_trans"/>
</dbReference>
<proteinExistence type="inferred from homology"/>
<evidence type="ECO:0000259" key="5">
    <source>
        <dbReference type="Pfam" id="PF01515"/>
    </source>
</evidence>
<dbReference type="InterPro" id="IPR042112">
    <property type="entry name" value="P_AcTrfase_dom2"/>
</dbReference>
<evidence type="ECO:0000313" key="6">
    <source>
        <dbReference type="EMBL" id="QEG23144.1"/>
    </source>
</evidence>
<dbReference type="Pfam" id="PF01515">
    <property type="entry name" value="PTA_PTB"/>
    <property type="match status" value="1"/>
</dbReference>
<dbReference type="EMBL" id="CP042912">
    <property type="protein sequence ID" value="QEG23144.1"/>
    <property type="molecule type" value="Genomic_DNA"/>
</dbReference>
<keyword evidence="7" id="KW-1185">Reference proteome</keyword>
<accession>A0A5B9PA07</accession>
<dbReference type="InterPro" id="IPR042113">
    <property type="entry name" value="P_AcTrfase_dom1"/>
</dbReference>
<evidence type="ECO:0000256" key="2">
    <source>
        <dbReference type="ARBA" id="ARBA00012707"/>
    </source>
</evidence>
<keyword evidence="3" id="KW-0808">Transferase</keyword>
<dbReference type="NCBIfam" id="NF007233">
    <property type="entry name" value="PRK09653.1"/>
    <property type="match status" value="1"/>
</dbReference>
<protein>
    <recommendedName>
        <fullName evidence="2">phosphate acetyltransferase</fullName>
        <ecNumber evidence="2">2.3.1.8</ecNumber>
    </recommendedName>
</protein>
<dbReference type="KEGG" id="mff:MFFC18_30390"/>
<dbReference type="GO" id="GO:0008959">
    <property type="term" value="F:phosphate acetyltransferase activity"/>
    <property type="evidence" value="ECO:0007669"/>
    <property type="project" value="UniProtKB-EC"/>
</dbReference>
<dbReference type="PIRSF" id="PIRSF000428">
    <property type="entry name" value="P_Ac_trans"/>
    <property type="match status" value="1"/>
</dbReference>
<dbReference type="Gene3D" id="3.40.50.10950">
    <property type="match status" value="1"/>
</dbReference>
<evidence type="ECO:0000256" key="4">
    <source>
        <dbReference type="ARBA" id="ARBA00023315"/>
    </source>
</evidence>
<dbReference type="AlphaFoldDB" id="A0A5B9PA07"/>
<dbReference type="EC" id="2.3.1.8" evidence="2"/>